<accession>A0A1G7NY69</accession>
<dbReference type="AlphaFoldDB" id="A0A1G7NY69"/>
<name>A0A1G7NY69_9PROT</name>
<protein>
    <submittedName>
        <fullName evidence="2">SnoaL-like domain-containing protein</fullName>
    </submittedName>
</protein>
<evidence type="ECO:0000259" key="1">
    <source>
        <dbReference type="Pfam" id="PF12680"/>
    </source>
</evidence>
<dbReference type="OrthoDB" id="1115105at2"/>
<dbReference type="EMBL" id="FNCE01000002">
    <property type="protein sequence ID" value="SDF79016.1"/>
    <property type="molecule type" value="Genomic_DNA"/>
</dbReference>
<organism evidence="2 3">
    <name type="scientific">Limimonas halophila</name>
    <dbReference type="NCBI Taxonomy" id="1082479"/>
    <lineage>
        <taxon>Bacteria</taxon>
        <taxon>Pseudomonadati</taxon>
        <taxon>Pseudomonadota</taxon>
        <taxon>Alphaproteobacteria</taxon>
        <taxon>Rhodospirillales</taxon>
        <taxon>Rhodovibrionaceae</taxon>
        <taxon>Limimonas</taxon>
    </lineage>
</organism>
<dbReference type="InterPro" id="IPR037401">
    <property type="entry name" value="SnoaL-like"/>
</dbReference>
<reference evidence="2 3" key="1">
    <citation type="submission" date="2016-10" db="EMBL/GenBank/DDBJ databases">
        <authorList>
            <person name="de Groot N.N."/>
        </authorList>
    </citation>
    <scope>NUCLEOTIDE SEQUENCE [LARGE SCALE GENOMIC DNA]</scope>
    <source>
        <strain evidence="2 3">DSM 25584</strain>
    </source>
</reference>
<dbReference type="Pfam" id="PF12680">
    <property type="entry name" value="SnoaL_2"/>
    <property type="match status" value="1"/>
</dbReference>
<evidence type="ECO:0000313" key="2">
    <source>
        <dbReference type="EMBL" id="SDF79016.1"/>
    </source>
</evidence>
<dbReference type="STRING" id="1082479.SAMN05216241_102363"/>
<dbReference type="Proteomes" id="UP000199415">
    <property type="component" value="Unassembled WGS sequence"/>
</dbReference>
<dbReference type="InterPro" id="IPR032710">
    <property type="entry name" value="NTF2-like_dom_sf"/>
</dbReference>
<feature type="domain" description="SnoaL-like" evidence="1">
    <location>
        <begin position="13"/>
        <end position="112"/>
    </location>
</feature>
<sequence>MTGNTDIIGRYLAHFARLTPENLDELDAVCAPDVRFVDPFNDVTGINAFKHVLAEMFETLDAPAFRIDDRADGAHASYVRWTFTARLKGGKSLTIAGMSELHTDADGSVSAHIDHWDAAGQLYEKLPVVGAFMRWLRRRVAA</sequence>
<dbReference type="SUPFAM" id="SSF54427">
    <property type="entry name" value="NTF2-like"/>
    <property type="match status" value="1"/>
</dbReference>
<evidence type="ECO:0000313" key="3">
    <source>
        <dbReference type="Proteomes" id="UP000199415"/>
    </source>
</evidence>
<dbReference type="RefSeq" id="WP_090018978.1">
    <property type="nucleotide sequence ID" value="NZ_FNCE01000002.1"/>
</dbReference>
<proteinExistence type="predicted"/>
<gene>
    <name evidence="2" type="ORF">SAMN05216241_102363</name>
</gene>
<keyword evidence="3" id="KW-1185">Reference proteome</keyword>
<dbReference type="Gene3D" id="3.10.450.50">
    <property type="match status" value="1"/>
</dbReference>